<dbReference type="FunFam" id="2.60.40.1180:FF:000013">
    <property type="entry name" value="Alpha-L-fucosidase"/>
    <property type="match status" value="1"/>
</dbReference>
<dbReference type="EC" id="3.2.1.51" evidence="3"/>
<reference evidence="9" key="1">
    <citation type="journal article" date="2023" name="G3 (Bethesda)">
        <title>Whole genome assembly and annotation of the endangered Caribbean coral Acropora cervicornis.</title>
        <authorList>
            <person name="Selwyn J.D."/>
            <person name="Vollmer S.V."/>
        </authorList>
    </citation>
    <scope>NUCLEOTIDE SEQUENCE</scope>
    <source>
        <strain evidence="9">K2</strain>
    </source>
</reference>
<dbReference type="InterPro" id="IPR031919">
    <property type="entry name" value="Fucosidase_C"/>
</dbReference>
<dbReference type="InterPro" id="IPR017853">
    <property type="entry name" value="GH"/>
</dbReference>
<dbReference type="EMBL" id="JARQWQ010000048">
    <property type="protein sequence ID" value="KAK2557721.1"/>
    <property type="molecule type" value="Genomic_DNA"/>
</dbReference>
<dbReference type="Proteomes" id="UP001249851">
    <property type="component" value="Unassembled WGS sequence"/>
</dbReference>
<dbReference type="GO" id="GO:0004560">
    <property type="term" value="F:alpha-L-fucosidase activity"/>
    <property type="evidence" value="ECO:0007669"/>
    <property type="project" value="UniProtKB-EC"/>
</dbReference>
<dbReference type="Pfam" id="PF01120">
    <property type="entry name" value="Alpha_L_fucos"/>
    <property type="match status" value="2"/>
</dbReference>
<keyword evidence="6" id="KW-0326">Glycosidase</keyword>
<dbReference type="GO" id="GO:0006004">
    <property type="term" value="P:fucose metabolic process"/>
    <property type="evidence" value="ECO:0007669"/>
    <property type="project" value="InterPro"/>
</dbReference>
<name>A0AAD9QB99_ACRCE</name>
<keyword evidence="4" id="KW-0732">Signal</keyword>
<evidence type="ECO:0000256" key="2">
    <source>
        <dbReference type="ARBA" id="ARBA00007951"/>
    </source>
</evidence>
<sequence>MPELYDLINRYKPEYLWSDGCNGPDTYWNSTNFLAWLYNESPVKDTIVVNDRWCSNGCLCHHGGVFTCHDRYNPGTILMDFNCLSGRKIILDCGGNMLLNVGPTADGRIIPAFEERLLQMGEWLSVNGEAIYSSKPWRAQNDTINKDVWYTSKASVVYAILLDWPSTEDMLLGAPNCTQSTQVTMLGYEGKFAWKPLAAGRSGIRVSLPSIPVNKLPSKWAWVFKLENVV</sequence>
<keyword evidence="5" id="KW-0378">Hydrolase</keyword>
<evidence type="ECO:0000256" key="1">
    <source>
        <dbReference type="ARBA" id="ARBA00004071"/>
    </source>
</evidence>
<feature type="domain" description="Glycoside hydrolase family 29 N-terminal" evidence="7">
    <location>
        <begin position="92"/>
        <end position="129"/>
    </location>
</feature>
<keyword evidence="10" id="KW-1185">Reference proteome</keyword>
<dbReference type="InterPro" id="IPR057739">
    <property type="entry name" value="Glyco_hydro_29_N"/>
</dbReference>
<dbReference type="Gene3D" id="2.60.40.1180">
    <property type="entry name" value="Golgi alpha-mannosidase II"/>
    <property type="match status" value="1"/>
</dbReference>
<comment type="similarity">
    <text evidence="2">Belongs to the glycosyl hydrolase 29 family.</text>
</comment>
<evidence type="ECO:0000256" key="6">
    <source>
        <dbReference type="ARBA" id="ARBA00023295"/>
    </source>
</evidence>
<dbReference type="GO" id="GO:0016139">
    <property type="term" value="P:glycoside catabolic process"/>
    <property type="evidence" value="ECO:0007669"/>
    <property type="project" value="TreeGrafter"/>
</dbReference>
<dbReference type="SMART" id="SM00812">
    <property type="entry name" value="Alpha_L_fucos"/>
    <property type="match status" value="1"/>
</dbReference>
<proteinExistence type="inferred from homology"/>
<evidence type="ECO:0000256" key="4">
    <source>
        <dbReference type="ARBA" id="ARBA00022729"/>
    </source>
</evidence>
<evidence type="ECO:0000259" key="7">
    <source>
        <dbReference type="Pfam" id="PF01120"/>
    </source>
</evidence>
<accession>A0AAD9QB99</accession>
<dbReference type="InterPro" id="IPR016286">
    <property type="entry name" value="FUC_metazoa-typ"/>
</dbReference>
<evidence type="ECO:0000313" key="10">
    <source>
        <dbReference type="Proteomes" id="UP001249851"/>
    </source>
</evidence>
<dbReference type="PRINTS" id="PR00741">
    <property type="entry name" value="GLHYDRLASE29"/>
</dbReference>
<evidence type="ECO:0000256" key="5">
    <source>
        <dbReference type="ARBA" id="ARBA00022801"/>
    </source>
</evidence>
<evidence type="ECO:0000313" key="9">
    <source>
        <dbReference type="EMBL" id="KAK2557721.1"/>
    </source>
</evidence>
<protein>
    <recommendedName>
        <fullName evidence="3">alpha-L-fucosidase</fullName>
        <ecNumber evidence="3">3.2.1.51</ecNumber>
    </recommendedName>
</protein>
<dbReference type="Pfam" id="PF16757">
    <property type="entry name" value="Fucosidase_C"/>
    <property type="match status" value="1"/>
</dbReference>
<feature type="domain" description="Glycoside hydrolase family 29 N-terminal" evidence="7">
    <location>
        <begin position="1"/>
        <end position="78"/>
    </location>
</feature>
<dbReference type="InterPro" id="IPR000933">
    <property type="entry name" value="Glyco_hydro_29"/>
</dbReference>
<dbReference type="PANTHER" id="PTHR10030">
    <property type="entry name" value="ALPHA-L-FUCOSIDASE"/>
    <property type="match status" value="1"/>
</dbReference>
<evidence type="ECO:0000259" key="8">
    <source>
        <dbReference type="Pfam" id="PF16757"/>
    </source>
</evidence>
<organism evidence="9 10">
    <name type="scientific">Acropora cervicornis</name>
    <name type="common">Staghorn coral</name>
    <dbReference type="NCBI Taxonomy" id="6130"/>
    <lineage>
        <taxon>Eukaryota</taxon>
        <taxon>Metazoa</taxon>
        <taxon>Cnidaria</taxon>
        <taxon>Anthozoa</taxon>
        <taxon>Hexacorallia</taxon>
        <taxon>Scleractinia</taxon>
        <taxon>Astrocoeniina</taxon>
        <taxon>Acroporidae</taxon>
        <taxon>Acropora</taxon>
    </lineage>
</organism>
<comment type="caution">
    <text evidence="9">The sequence shown here is derived from an EMBL/GenBank/DDBJ whole genome shotgun (WGS) entry which is preliminary data.</text>
</comment>
<dbReference type="InterPro" id="IPR013780">
    <property type="entry name" value="Glyco_hydro_b"/>
</dbReference>
<dbReference type="PANTHER" id="PTHR10030:SF37">
    <property type="entry name" value="ALPHA-L-FUCOSIDASE-RELATED"/>
    <property type="match status" value="1"/>
</dbReference>
<dbReference type="GO" id="GO:0005764">
    <property type="term" value="C:lysosome"/>
    <property type="evidence" value="ECO:0007669"/>
    <property type="project" value="TreeGrafter"/>
</dbReference>
<feature type="domain" description="Alpha-L-fucosidase C-terminal" evidence="8">
    <location>
        <begin position="140"/>
        <end position="227"/>
    </location>
</feature>
<dbReference type="Gene3D" id="3.20.20.80">
    <property type="entry name" value="Glycosidases"/>
    <property type="match status" value="2"/>
</dbReference>
<evidence type="ECO:0000256" key="3">
    <source>
        <dbReference type="ARBA" id="ARBA00012662"/>
    </source>
</evidence>
<gene>
    <name evidence="9" type="ORF">P5673_020086</name>
</gene>
<dbReference type="AlphaFoldDB" id="A0AAD9QB99"/>
<dbReference type="SUPFAM" id="SSF51445">
    <property type="entry name" value="(Trans)glycosidases"/>
    <property type="match status" value="1"/>
</dbReference>
<reference evidence="9" key="2">
    <citation type="journal article" date="2023" name="Science">
        <title>Genomic signatures of disease resistance in endangered staghorn corals.</title>
        <authorList>
            <person name="Vollmer S.V."/>
            <person name="Selwyn J.D."/>
            <person name="Despard B.A."/>
            <person name="Roesel C.L."/>
        </authorList>
    </citation>
    <scope>NUCLEOTIDE SEQUENCE</scope>
    <source>
        <strain evidence="9">K2</strain>
    </source>
</reference>
<comment type="function">
    <text evidence="1">Alpha-L-fucosidase is responsible for hydrolyzing the alpha-1,6-linked fucose joined to the reducing-end N-acetylglucosamine of the carbohydrate moieties of glycoproteins.</text>
</comment>